<dbReference type="AlphaFoldDB" id="A0A6J7FKK7"/>
<organism evidence="1">
    <name type="scientific">freshwater metagenome</name>
    <dbReference type="NCBI Taxonomy" id="449393"/>
    <lineage>
        <taxon>unclassified sequences</taxon>
        <taxon>metagenomes</taxon>
        <taxon>ecological metagenomes</taxon>
    </lineage>
</organism>
<protein>
    <submittedName>
        <fullName evidence="1">Unannotated protein</fullName>
    </submittedName>
</protein>
<gene>
    <name evidence="1" type="ORF">UFOPK3573_00400</name>
</gene>
<name>A0A6J7FKK7_9ZZZZ</name>
<evidence type="ECO:0000313" key="1">
    <source>
        <dbReference type="EMBL" id="CAB4896172.1"/>
    </source>
</evidence>
<reference evidence="1" key="1">
    <citation type="submission" date="2020-05" db="EMBL/GenBank/DDBJ databases">
        <authorList>
            <person name="Chiriac C."/>
            <person name="Salcher M."/>
            <person name="Ghai R."/>
            <person name="Kavagutti S V."/>
        </authorList>
    </citation>
    <scope>NUCLEOTIDE SEQUENCE</scope>
</reference>
<dbReference type="EMBL" id="CAFBMJ010000018">
    <property type="protein sequence ID" value="CAB4896172.1"/>
    <property type="molecule type" value="Genomic_DNA"/>
</dbReference>
<proteinExistence type="predicted"/>
<accession>A0A6J7FKK7</accession>
<sequence length="40" mass="4321">MSPRAYEIEAGGVDAVYLAHRKTAEDRNLGLELATRCVGS</sequence>